<feature type="compositionally biased region" description="Polar residues" evidence="1">
    <location>
        <begin position="40"/>
        <end position="50"/>
    </location>
</feature>
<dbReference type="RefSeq" id="WP_215864748.1">
    <property type="nucleotide sequence ID" value="NZ_JABELD010000143.1"/>
</dbReference>
<dbReference type="Proteomes" id="UP001197028">
    <property type="component" value="Unassembled WGS sequence"/>
</dbReference>
<protein>
    <submittedName>
        <fullName evidence="2">Uncharacterized protein</fullName>
    </submittedName>
</protein>
<name>A0ABS5ZTN9_9PROT</name>
<organism evidence="2 3">
    <name type="scientific">Acidithiobacillus concretivorus</name>
    <dbReference type="NCBI Taxonomy" id="3063952"/>
    <lineage>
        <taxon>Bacteria</taxon>
        <taxon>Pseudomonadati</taxon>
        <taxon>Pseudomonadota</taxon>
        <taxon>Acidithiobacillia</taxon>
        <taxon>Acidithiobacillales</taxon>
        <taxon>Acidithiobacillaceae</taxon>
        <taxon>Acidithiobacillus</taxon>
    </lineage>
</organism>
<gene>
    <name evidence="2" type="ORF">HJG40_14025</name>
</gene>
<keyword evidence="3" id="KW-1185">Reference proteome</keyword>
<evidence type="ECO:0000313" key="3">
    <source>
        <dbReference type="Proteomes" id="UP001197028"/>
    </source>
</evidence>
<reference evidence="2 3" key="1">
    <citation type="journal article" date="2021" name="ISME J.">
        <title>Genomic evolution of the class Acidithiobacillia: deep-branching Proteobacteria living in extreme acidic conditions.</title>
        <authorList>
            <person name="Moya-Beltran A."/>
            <person name="Beard S."/>
            <person name="Rojas-Villalobos C."/>
            <person name="Issotta F."/>
            <person name="Gallardo Y."/>
            <person name="Ulloa R."/>
            <person name="Giaveno A."/>
            <person name="Degli Esposti M."/>
            <person name="Johnson D.B."/>
            <person name="Quatrini R."/>
        </authorList>
    </citation>
    <scope>NUCLEOTIDE SEQUENCE [LARGE SCALE GENOMIC DNA]</scope>
    <source>
        <strain evidence="2 3">ATCC 19703</strain>
    </source>
</reference>
<evidence type="ECO:0000313" key="2">
    <source>
        <dbReference type="EMBL" id="MBU2739872.1"/>
    </source>
</evidence>
<comment type="caution">
    <text evidence="2">The sequence shown here is derived from an EMBL/GenBank/DDBJ whole genome shotgun (WGS) entry which is preliminary data.</text>
</comment>
<accession>A0ABS5ZTN9</accession>
<proteinExistence type="predicted"/>
<dbReference type="EMBL" id="JABELD010000143">
    <property type="protein sequence ID" value="MBU2739872.1"/>
    <property type="molecule type" value="Genomic_DNA"/>
</dbReference>
<sequence length="64" mass="7165">MKPSAYLAVWLRLLTRSPAELAAERLARHPAPPPHRKQGTKQALQRTQTDGVLPVPHLPKRSQP</sequence>
<evidence type="ECO:0000256" key="1">
    <source>
        <dbReference type="SAM" id="MobiDB-lite"/>
    </source>
</evidence>
<feature type="region of interest" description="Disordered" evidence="1">
    <location>
        <begin position="24"/>
        <end position="64"/>
    </location>
</feature>